<dbReference type="Proteomes" id="UP000016922">
    <property type="component" value="Unassembled WGS sequence"/>
</dbReference>
<dbReference type="AlphaFoldDB" id="S3CLW5"/>
<keyword evidence="3" id="KW-1185">Reference proteome</keyword>
<organism evidence="2 3">
    <name type="scientific">Glarea lozoyensis (strain ATCC 20868 / MF5171)</name>
    <dbReference type="NCBI Taxonomy" id="1116229"/>
    <lineage>
        <taxon>Eukaryota</taxon>
        <taxon>Fungi</taxon>
        <taxon>Dikarya</taxon>
        <taxon>Ascomycota</taxon>
        <taxon>Pezizomycotina</taxon>
        <taxon>Leotiomycetes</taxon>
        <taxon>Helotiales</taxon>
        <taxon>Helotiaceae</taxon>
        <taxon>Glarea</taxon>
    </lineage>
</organism>
<dbReference type="GeneID" id="19461670"/>
<reference evidence="2 3" key="1">
    <citation type="journal article" date="2013" name="BMC Genomics">
        <title>Genomics-driven discovery of the pneumocandin biosynthetic gene cluster in the fungus Glarea lozoyensis.</title>
        <authorList>
            <person name="Chen L."/>
            <person name="Yue Q."/>
            <person name="Zhang X."/>
            <person name="Xiang M."/>
            <person name="Wang C."/>
            <person name="Li S."/>
            <person name="Che Y."/>
            <person name="Ortiz-Lopez F.J."/>
            <person name="Bills G.F."/>
            <person name="Liu X."/>
            <person name="An Z."/>
        </authorList>
    </citation>
    <scope>NUCLEOTIDE SEQUENCE [LARGE SCALE GENOMIC DNA]</scope>
    <source>
        <strain evidence="3">ATCC 20868 / MF5171</strain>
    </source>
</reference>
<evidence type="ECO:0000313" key="3">
    <source>
        <dbReference type="Proteomes" id="UP000016922"/>
    </source>
</evidence>
<dbReference type="OrthoDB" id="3478981at2759"/>
<evidence type="ECO:0000313" key="2">
    <source>
        <dbReference type="EMBL" id="EPE26700.1"/>
    </source>
</evidence>
<feature type="compositionally biased region" description="Polar residues" evidence="1">
    <location>
        <begin position="1"/>
        <end position="10"/>
    </location>
</feature>
<evidence type="ECO:0000256" key="1">
    <source>
        <dbReference type="SAM" id="MobiDB-lite"/>
    </source>
</evidence>
<protein>
    <submittedName>
        <fullName evidence="2">Uncharacterized protein</fullName>
    </submittedName>
</protein>
<gene>
    <name evidence="2" type="ORF">GLAREA_02613</name>
</gene>
<dbReference type="HOGENOM" id="CLU_1758988_0_0_1"/>
<name>S3CLW5_GLAL2</name>
<dbReference type="KEGG" id="glz:GLAREA_02613"/>
<dbReference type="EMBL" id="KE145370">
    <property type="protein sequence ID" value="EPE26700.1"/>
    <property type="molecule type" value="Genomic_DNA"/>
</dbReference>
<feature type="region of interest" description="Disordered" evidence="1">
    <location>
        <begin position="1"/>
        <end position="29"/>
    </location>
</feature>
<dbReference type="RefSeq" id="XP_008085890.1">
    <property type="nucleotide sequence ID" value="XM_008087699.1"/>
</dbReference>
<sequence>MSHLRSQTQPKAPRRATLPTAPLNLPQSPEFQTANTSAVTTNQFNVPTLSIENTELPVQRSCTTHDCPLVQAGIEHNEGLFKDGGMDQGSRFSILFGASNPPGFIWEADDARREARSKIQKGENVEENEMIEQQKALFVSKFCEYHSS</sequence>
<proteinExistence type="predicted"/>
<accession>S3CLW5</accession>